<keyword evidence="5 13" id="KW-0863">Zinc-finger</keyword>
<dbReference type="Gene3D" id="3.30.160.60">
    <property type="entry name" value="Classic Zinc Finger"/>
    <property type="match status" value="1"/>
</dbReference>
<reference evidence="17" key="1">
    <citation type="submission" date="2022-07" db="EMBL/GenBank/DDBJ databases">
        <title>Genome Sequence of Leucocoprinus birnbaumii.</title>
        <authorList>
            <person name="Buettner E."/>
        </authorList>
    </citation>
    <scope>NUCLEOTIDE SEQUENCE</scope>
    <source>
        <strain evidence="17">VT141</strain>
    </source>
</reference>
<name>A0AAD5W5A7_9AGAR</name>
<sequence>MPKHYCDYCDVFLTHDSASVRKAHNNGRNHLANVRDYYASLGHDKAQSIIDQITASYESTGGPPPGGFGFGPQHLGAPPPNFGPPPGFGGPMPPPGFNGARPPFPPGPGFPPMMPVGAPPFPPNGMPPPGMPPPGAFPPGGPPFPPGGGPPGSQSQPPFPSGGGPPGNQQTSPNGGPPGPPGASWFGGANFEALVESILGEALISVQPVKRRTFTSVSSSLLFRPPPRDCCMSTQPLLQRTATKRIALPVRVEPKVSFANERTFLSWLHFTVVLGGLAVGLLNFGDKVGKISAGMFSVVAMAIMAYALYTYHWRAASIRRGGRGPYDDRVGPTVLCVALLVAVIVNFVLRFTEG</sequence>
<comment type="function">
    <text evidence="13">Component of the spliceosomal U1 snRNP, which is essential for recognition of the pre-mRNA 5' splice-site and the subsequent assembly of the spliceosome. U1-C is directly involved in initial 5' splice-site recognition for both constitutive and regulated alternative splicing. The interaction with the 5' splice-site seems to precede base-pairing between the pre-mRNA and the U1 snRNA. Stimulates commitment or early (E) complex formation by stabilizing the base pairing of the 5' end of the U1 snRNA and the 5' splice-site region.</text>
</comment>
<organism evidence="17 18">
    <name type="scientific">Leucocoprinus birnbaumii</name>
    <dbReference type="NCBI Taxonomy" id="56174"/>
    <lineage>
        <taxon>Eukaryota</taxon>
        <taxon>Fungi</taxon>
        <taxon>Dikarya</taxon>
        <taxon>Basidiomycota</taxon>
        <taxon>Agaricomycotina</taxon>
        <taxon>Agaricomycetes</taxon>
        <taxon>Agaricomycetidae</taxon>
        <taxon>Agaricales</taxon>
        <taxon>Agaricineae</taxon>
        <taxon>Agaricaceae</taxon>
        <taxon>Leucocoprinus</taxon>
    </lineage>
</organism>
<comment type="subunit">
    <text evidence="12">Component of the U1 snRNP. The U1 snRNP is composed of the U1 snRNA and the 7 core Sm proteins SNRPB, SNRPD1, SNRPD2, SNRPD3, SNRPE, SNRPF and SNRPG that assemble in a heptameric protein ring on the Sm site of the small nuclear RNA to form the core snRNP, and at least 3 U1 snRNP-specific proteins SNRNP70/U1-70K, SNRPA/U1-A and SNRPC/U1-C. SNRPC/U1-C interacts with U1 snRNA and the 5' splice-site region of the pre-mRNA. Interacts (via N-terminus) with TIA1 (via C-terminus); thereby promoting spliceosomal U1 snRNP recruitment to 5' splice sites.</text>
</comment>
<dbReference type="GO" id="GO:0003729">
    <property type="term" value="F:mRNA binding"/>
    <property type="evidence" value="ECO:0007669"/>
    <property type="project" value="UniProtKB-UniRule"/>
</dbReference>
<evidence type="ECO:0000256" key="13">
    <source>
        <dbReference type="HAMAP-Rule" id="MF_03153"/>
    </source>
</evidence>
<feature type="region of interest" description="Disordered" evidence="14">
    <location>
        <begin position="124"/>
        <end position="186"/>
    </location>
</feature>
<evidence type="ECO:0000256" key="2">
    <source>
        <dbReference type="ARBA" id="ARBA00004127"/>
    </source>
</evidence>
<feature type="compositionally biased region" description="Pro residues" evidence="14">
    <location>
        <begin position="77"/>
        <end position="111"/>
    </location>
</feature>
<evidence type="ECO:0000256" key="10">
    <source>
        <dbReference type="ARBA" id="ARBA00023242"/>
    </source>
</evidence>
<comment type="similarity">
    <text evidence="13">Belongs to the U1 small nuclear ribonucleoprotein C family.</text>
</comment>
<comment type="subunit">
    <text evidence="13">U1 snRNP is composed of the 7 core Sm proteins B/B', D1, D2, D3, E, F and G that assemble in a heptameric protein ring on the Sm site of the small nuclear RNA to form the core snRNP, and at least 3 U1 snRNP-specific proteins U1-70K, U1-A and U1-C. U1-C interacts with U1 snRNA and the 5' splice-site region of the pre-mRNA.</text>
</comment>
<proteinExistence type="inferred from homology"/>
<feature type="domain" description="Matrin-type" evidence="16">
    <location>
        <begin position="4"/>
        <end position="36"/>
    </location>
</feature>
<dbReference type="SUPFAM" id="SSF57667">
    <property type="entry name" value="beta-beta-alpha zinc fingers"/>
    <property type="match status" value="1"/>
</dbReference>
<dbReference type="SMART" id="SM00451">
    <property type="entry name" value="ZnF_U1"/>
    <property type="match status" value="1"/>
</dbReference>
<dbReference type="Pfam" id="PF02656">
    <property type="entry name" value="DUF202"/>
    <property type="match status" value="1"/>
</dbReference>
<evidence type="ECO:0000256" key="3">
    <source>
        <dbReference type="ARBA" id="ARBA00022692"/>
    </source>
</evidence>
<evidence type="ECO:0000313" key="17">
    <source>
        <dbReference type="EMBL" id="KAJ3576181.1"/>
    </source>
</evidence>
<dbReference type="InterPro" id="IPR003604">
    <property type="entry name" value="Matrin/U1-like-C_Znf_C2H2"/>
</dbReference>
<evidence type="ECO:0000256" key="11">
    <source>
        <dbReference type="ARBA" id="ARBA00023274"/>
    </source>
</evidence>
<dbReference type="GO" id="GO:0000243">
    <property type="term" value="C:commitment complex"/>
    <property type="evidence" value="ECO:0007669"/>
    <property type="project" value="UniProtKB-UniRule"/>
</dbReference>
<keyword evidence="4 13" id="KW-0479">Metal-binding</keyword>
<dbReference type="InterPro" id="IPR000690">
    <property type="entry name" value="Matrin/U1-C_Znf_C2H2"/>
</dbReference>
<feature type="transmembrane region" description="Helical" evidence="15">
    <location>
        <begin position="264"/>
        <end position="285"/>
    </location>
</feature>
<keyword evidence="9 15" id="KW-0472">Membrane</keyword>
<accession>A0AAD5W5A7</accession>
<evidence type="ECO:0000256" key="8">
    <source>
        <dbReference type="ARBA" id="ARBA00022989"/>
    </source>
</evidence>
<keyword evidence="11 13" id="KW-0687">Ribonucleoprotein</keyword>
<dbReference type="GO" id="GO:0071004">
    <property type="term" value="C:U2-type prespliceosome"/>
    <property type="evidence" value="ECO:0007669"/>
    <property type="project" value="UniProtKB-UniRule"/>
</dbReference>
<evidence type="ECO:0000256" key="9">
    <source>
        <dbReference type="ARBA" id="ARBA00023136"/>
    </source>
</evidence>
<feature type="compositionally biased region" description="Pro residues" evidence="14">
    <location>
        <begin position="124"/>
        <end position="149"/>
    </location>
</feature>
<comment type="caution">
    <text evidence="17">The sequence shown here is derived from an EMBL/GenBank/DDBJ whole genome shotgun (WGS) entry which is preliminary data.</text>
</comment>
<gene>
    <name evidence="17" type="ORF">NP233_g607</name>
</gene>
<dbReference type="InterPro" id="IPR017340">
    <property type="entry name" value="U1_snRNP-C"/>
</dbReference>
<feature type="transmembrane region" description="Helical" evidence="15">
    <location>
        <begin position="330"/>
        <end position="349"/>
    </location>
</feature>
<evidence type="ECO:0000256" key="6">
    <source>
        <dbReference type="ARBA" id="ARBA00022833"/>
    </source>
</evidence>
<evidence type="ECO:0000256" key="12">
    <source>
        <dbReference type="ARBA" id="ARBA00046357"/>
    </source>
</evidence>
<keyword evidence="18" id="KW-1185">Reference proteome</keyword>
<dbReference type="InterPro" id="IPR003807">
    <property type="entry name" value="DUF202"/>
</dbReference>
<dbReference type="GO" id="GO:0012505">
    <property type="term" value="C:endomembrane system"/>
    <property type="evidence" value="ECO:0007669"/>
    <property type="project" value="UniProtKB-SubCell"/>
</dbReference>
<dbReference type="Proteomes" id="UP001213000">
    <property type="component" value="Unassembled WGS sequence"/>
</dbReference>
<dbReference type="FunFam" id="3.30.160.60:FF:000059">
    <property type="entry name" value="U1 small nuclear ribonucleoprotein C"/>
    <property type="match status" value="1"/>
</dbReference>
<dbReference type="AlphaFoldDB" id="A0AAD5W5A7"/>
<evidence type="ECO:0000256" key="1">
    <source>
        <dbReference type="ARBA" id="ARBA00004123"/>
    </source>
</evidence>
<dbReference type="PANTHER" id="PTHR31148">
    <property type="entry name" value="U1 SMALL NUCLEAR RIBONUCLEOPROTEIN C"/>
    <property type="match status" value="1"/>
</dbReference>
<evidence type="ECO:0000256" key="4">
    <source>
        <dbReference type="ARBA" id="ARBA00022723"/>
    </source>
</evidence>
<dbReference type="GO" id="GO:0008270">
    <property type="term" value="F:zinc ion binding"/>
    <property type="evidence" value="ECO:0007669"/>
    <property type="project" value="UniProtKB-UniRule"/>
</dbReference>
<dbReference type="GO" id="GO:0030619">
    <property type="term" value="F:U1 snRNA binding"/>
    <property type="evidence" value="ECO:0007669"/>
    <property type="project" value="UniProtKB-UniRule"/>
</dbReference>
<keyword evidence="3 15" id="KW-0812">Transmembrane</keyword>
<evidence type="ECO:0000256" key="5">
    <source>
        <dbReference type="ARBA" id="ARBA00022771"/>
    </source>
</evidence>
<dbReference type="InterPro" id="IPR036236">
    <property type="entry name" value="Znf_C2H2_sf"/>
</dbReference>
<dbReference type="GO" id="GO:0000395">
    <property type="term" value="P:mRNA 5'-splice site recognition"/>
    <property type="evidence" value="ECO:0007669"/>
    <property type="project" value="UniProtKB-UniRule"/>
</dbReference>
<evidence type="ECO:0000259" key="16">
    <source>
        <dbReference type="PROSITE" id="PS50171"/>
    </source>
</evidence>
<evidence type="ECO:0000256" key="15">
    <source>
        <dbReference type="SAM" id="Phobius"/>
    </source>
</evidence>
<dbReference type="HAMAP" id="MF_03153">
    <property type="entry name" value="U1_C"/>
    <property type="match status" value="1"/>
</dbReference>
<dbReference type="PROSITE" id="PS50171">
    <property type="entry name" value="ZF_MATRIN"/>
    <property type="match status" value="1"/>
</dbReference>
<keyword evidence="7 13" id="KW-0694">RNA-binding</keyword>
<dbReference type="EMBL" id="JANIEX010000017">
    <property type="protein sequence ID" value="KAJ3576181.1"/>
    <property type="molecule type" value="Genomic_DNA"/>
</dbReference>
<keyword evidence="10 13" id="KW-0539">Nucleus</keyword>
<protein>
    <recommendedName>
        <fullName evidence="13">U1 small nuclear ribonucleoprotein C</fullName>
        <shortName evidence="13">U1 snRNP C</shortName>
        <shortName evidence="13">U1-C</shortName>
        <shortName evidence="13">U1C</shortName>
    </recommendedName>
</protein>
<evidence type="ECO:0000256" key="14">
    <source>
        <dbReference type="SAM" id="MobiDB-lite"/>
    </source>
</evidence>
<dbReference type="InterPro" id="IPR013085">
    <property type="entry name" value="U1-CZ_Znf_C2H2"/>
</dbReference>
<dbReference type="PANTHER" id="PTHR31148:SF1">
    <property type="entry name" value="U1 SMALL NUCLEAR RIBONUCLEOPROTEIN C"/>
    <property type="match status" value="1"/>
</dbReference>
<keyword evidence="6 13" id="KW-0862">Zinc</keyword>
<dbReference type="GO" id="GO:0000387">
    <property type="term" value="P:spliceosomal snRNP assembly"/>
    <property type="evidence" value="ECO:0007669"/>
    <property type="project" value="UniProtKB-UniRule"/>
</dbReference>
<feature type="region of interest" description="Disordered" evidence="14">
    <location>
        <begin position="59"/>
        <end position="111"/>
    </location>
</feature>
<dbReference type="GO" id="GO:0005685">
    <property type="term" value="C:U1 snRNP"/>
    <property type="evidence" value="ECO:0007669"/>
    <property type="project" value="UniProtKB-UniRule"/>
</dbReference>
<comment type="subcellular location">
    <subcellularLocation>
        <location evidence="2">Endomembrane system</location>
        <topology evidence="2">Multi-pass membrane protein</topology>
    </subcellularLocation>
    <subcellularLocation>
        <location evidence="1 13">Nucleus</location>
    </subcellularLocation>
</comment>
<feature type="transmembrane region" description="Helical" evidence="15">
    <location>
        <begin position="291"/>
        <end position="309"/>
    </location>
</feature>
<keyword evidence="8 15" id="KW-1133">Transmembrane helix</keyword>
<evidence type="ECO:0000256" key="7">
    <source>
        <dbReference type="ARBA" id="ARBA00022884"/>
    </source>
</evidence>
<dbReference type="Pfam" id="PF06220">
    <property type="entry name" value="zf-U1"/>
    <property type="match status" value="1"/>
</dbReference>
<evidence type="ECO:0000313" key="18">
    <source>
        <dbReference type="Proteomes" id="UP001213000"/>
    </source>
</evidence>
<dbReference type="GO" id="GO:0030627">
    <property type="term" value="F:pre-mRNA 5'-splice site binding"/>
    <property type="evidence" value="ECO:0007669"/>
    <property type="project" value="InterPro"/>
</dbReference>